<dbReference type="NCBIfam" id="TIGR01726">
    <property type="entry name" value="HEQRo_perm_3TM"/>
    <property type="match status" value="1"/>
</dbReference>
<keyword evidence="5" id="KW-0029">Amino-acid transport</keyword>
<organism evidence="10 11">
    <name type="scientific">Paenibacillus barcinonensis</name>
    <dbReference type="NCBI Taxonomy" id="198119"/>
    <lineage>
        <taxon>Bacteria</taxon>
        <taxon>Bacillati</taxon>
        <taxon>Bacillota</taxon>
        <taxon>Bacilli</taxon>
        <taxon>Bacillales</taxon>
        <taxon>Paenibacillaceae</taxon>
        <taxon>Paenibacillus</taxon>
    </lineage>
</organism>
<dbReference type="PANTHER" id="PTHR30614">
    <property type="entry name" value="MEMBRANE COMPONENT OF AMINO ACID ABC TRANSPORTER"/>
    <property type="match status" value="1"/>
</dbReference>
<evidence type="ECO:0000259" key="9">
    <source>
        <dbReference type="PROSITE" id="PS50928"/>
    </source>
</evidence>
<evidence type="ECO:0000256" key="5">
    <source>
        <dbReference type="ARBA" id="ARBA00022970"/>
    </source>
</evidence>
<dbReference type="Gene3D" id="1.10.3720.10">
    <property type="entry name" value="MetI-like"/>
    <property type="match status" value="1"/>
</dbReference>
<feature type="transmembrane region" description="Helical" evidence="8">
    <location>
        <begin position="191"/>
        <end position="210"/>
    </location>
</feature>
<feature type="transmembrane region" description="Helical" evidence="8">
    <location>
        <begin position="53"/>
        <end position="77"/>
    </location>
</feature>
<evidence type="ECO:0000313" key="11">
    <source>
        <dbReference type="Proteomes" id="UP000247790"/>
    </source>
</evidence>
<keyword evidence="3" id="KW-1003">Cell membrane</keyword>
<proteinExistence type="inferred from homology"/>
<dbReference type="InterPro" id="IPR010065">
    <property type="entry name" value="AA_ABC_transptr_permease_3TM"/>
</dbReference>
<feature type="domain" description="ABC transmembrane type-1" evidence="9">
    <location>
        <begin position="21"/>
        <end position="210"/>
    </location>
</feature>
<dbReference type="InterPro" id="IPR035906">
    <property type="entry name" value="MetI-like_sf"/>
</dbReference>
<name>A0A2V4VIL6_PAEBA</name>
<evidence type="ECO:0000256" key="2">
    <source>
        <dbReference type="ARBA" id="ARBA00022448"/>
    </source>
</evidence>
<dbReference type="GO" id="GO:0043190">
    <property type="term" value="C:ATP-binding cassette (ABC) transporter complex"/>
    <property type="evidence" value="ECO:0007669"/>
    <property type="project" value="InterPro"/>
</dbReference>
<comment type="subcellular location">
    <subcellularLocation>
        <location evidence="1 8">Cell membrane</location>
        <topology evidence="1 8">Multi-pass membrane protein</topology>
    </subcellularLocation>
</comment>
<gene>
    <name evidence="10" type="ORF">DFQ00_107151</name>
</gene>
<evidence type="ECO:0000256" key="7">
    <source>
        <dbReference type="ARBA" id="ARBA00023136"/>
    </source>
</evidence>
<keyword evidence="4 8" id="KW-0812">Transmembrane</keyword>
<dbReference type="InterPro" id="IPR043429">
    <property type="entry name" value="ArtM/GltK/GlnP/TcyL/YhdX-like"/>
</dbReference>
<dbReference type="InterPro" id="IPR000515">
    <property type="entry name" value="MetI-like"/>
</dbReference>
<dbReference type="Proteomes" id="UP000247790">
    <property type="component" value="Unassembled WGS sequence"/>
</dbReference>
<keyword evidence="7 8" id="KW-0472">Membrane</keyword>
<dbReference type="AlphaFoldDB" id="A0A2V4VIL6"/>
<dbReference type="PROSITE" id="PS50928">
    <property type="entry name" value="ABC_TM1"/>
    <property type="match status" value="1"/>
</dbReference>
<dbReference type="GO" id="GO:0006865">
    <property type="term" value="P:amino acid transport"/>
    <property type="evidence" value="ECO:0007669"/>
    <property type="project" value="UniProtKB-KW"/>
</dbReference>
<reference evidence="10 11" key="1">
    <citation type="submission" date="2018-06" db="EMBL/GenBank/DDBJ databases">
        <title>Genomic Encyclopedia of Type Strains, Phase III (KMG-III): the genomes of soil and plant-associated and newly described type strains.</title>
        <authorList>
            <person name="Whitman W."/>
        </authorList>
    </citation>
    <scope>NUCLEOTIDE SEQUENCE [LARGE SCALE GENOMIC DNA]</scope>
    <source>
        <strain evidence="10 11">CECT 7022</strain>
    </source>
</reference>
<comment type="similarity">
    <text evidence="8">Belongs to the binding-protein-dependent transport system permease family.</text>
</comment>
<accession>A0A2V4VIL6</accession>
<dbReference type="FunFam" id="1.10.3720.10:FF:000033">
    <property type="entry name" value="Polar amino acid ABC transporter permease"/>
    <property type="match status" value="1"/>
</dbReference>
<feature type="transmembrane region" description="Helical" evidence="8">
    <location>
        <begin position="20"/>
        <end position="41"/>
    </location>
</feature>
<dbReference type="Pfam" id="PF00528">
    <property type="entry name" value="BPD_transp_1"/>
    <property type="match status" value="1"/>
</dbReference>
<keyword evidence="2 8" id="KW-0813">Transport</keyword>
<protein>
    <submittedName>
        <fullName evidence="10">Amino acid ABC transporter membrane protein (PAAT family)</fullName>
    </submittedName>
</protein>
<sequence>MRMDSSLQVILDALPLLLEGTVVTLKIVVISLIFAMVIGLISGLMSTSLNRLLRLVASLYVDIIRGTPLLVQVYFIYFGLPVFLDMRIPAMTAGIIAVSLNAGAYVSEIFRAGIESIGKGQHEAARSLGLSRFKTMWLVILPQATRRMIPTFVNQAIITIKDTSLLSAIGIAELTQTGEIIISSNFRAFEIWGVVGIFYLIIIVLLSRASRFIERRYAIR</sequence>
<dbReference type="EMBL" id="QJSW01000007">
    <property type="protein sequence ID" value="PYE48858.1"/>
    <property type="molecule type" value="Genomic_DNA"/>
</dbReference>
<evidence type="ECO:0000256" key="4">
    <source>
        <dbReference type="ARBA" id="ARBA00022692"/>
    </source>
</evidence>
<evidence type="ECO:0000313" key="10">
    <source>
        <dbReference type="EMBL" id="PYE48858.1"/>
    </source>
</evidence>
<dbReference type="GO" id="GO:0022857">
    <property type="term" value="F:transmembrane transporter activity"/>
    <property type="evidence" value="ECO:0007669"/>
    <property type="project" value="InterPro"/>
</dbReference>
<evidence type="ECO:0000256" key="1">
    <source>
        <dbReference type="ARBA" id="ARBA00004651"/>
    </source>
</evidence>
<dbReference type="SUPFAM" id="SSF161098">
    <property type="entry name" value="MetI-like"/>
    <property type="match status" value="1"/>
</dbReference>
<evidence type="ECO:0000256" key="8">
    <source>
        <dbReference type="RuleBase" id="RU363032"/>
    </source>
</evidence>
<comment type="caution">
    <text evidence="10">The sequence shown here is derived from an EMBL/GenBank/DDBJ whole genome shotgun (WGS) entry which is preliminary data.</text>
</comment>
<evidence type="ECO:0000256" key="3">
    <source>
        <dbReference type="ARBA" id="ARBA00022475"/>
    </source>
</evidence>
<dbReference type="PANTHER" id="PTHR30614:SF46">
    <property type="entry name" value="ABC TRANSPORTER MEMBRANE SPANNING PERMEASE-GLUTAMINE TRANSPORT"/>
    <property type="match status" value="1"/>
</dbReference>
<keyword evidence="6 8" id="KW-1133">Transmembrane helix</keyword>
<evidence type="ECO:0000256" key="6">
    <source>
        <dbReference type="ARBA" id="ARBA00022989"/>
    </source>
</evidence>
<dbReference type="CDD" id="cd06261">
    <property type="entry name" value="TM_PBP2"/>
    <property type="match status" value="1"/>
</dbReference>